<comment type="pathway">
    <text evidence="1">Porphyrin-containing compound metabolism; siroheme biosynthesis; sirohydrochlorin from precorrin-2: step 1/1.</text>
</comment>
<keyword evidence="4" id="KW-0520">NAD</keyword>
<protein>
    <recommendedName>
        <fullName evidence="2">precorrin-2 dehydrogenase</fullName>
        <ecNumber evidence="2">1.3.1.76</ecNumber>
    </recommendedName>
</protein>
<sequence length="192" mass="20784">MNFPLFIDLKDKKVLIVGAGAIAARRATVLVEFGAKVTVVAPEEGRGAWTNHVAELKSSAAARGAVSAQSAKIAEGKSPWECQTIQVRELAQTGRLVWKQHAFCEQDLEELEQSFLVIAATSDPAVNDYIARLCHERHIPVNHAGDQGQCDFQFPAIVRKNPVVIGVNAGGKDHGLVKRVAAGLREWLEGVL</sequence>
<evidence type="ECO:0000256" key="6">
    <source>
        <dbReference type="ARBA" id="ARBA00047561"/>
    </source>
</evidence>
<dbReference type="Pfam" id="PF13241">
    <property type="entry name" value="NAD_binding_7"/>
    <property type="match status" value="1"/>
</dbReference>
<keyword evidence="5" id="KW-0627">Porphyrin biosynthesis</keyword>
<dbReference type="NCBIfam" id="TIGR01470">
    <property type="entry name" value="cysG_Nterm"/>
    <property type="match status" value="1"/>
</dbReference>
<evidence type="ECO:0000256" key="5">
    <source>
        <dbReference type="ARBA" id="ARBA00023244"/>
    </source>
</evidence>
<gene>
    <name evidence="7" type="ORF">WMO41_13940</name>
</gene>
<dbReference type="Gene3D" id="3.40.50.720">
    <property type="entry name" value="NAD(P)-binding Rossmann-like Domain"/>
    <property type="match status" value="1"/>
</dbReference>
<organism evidence="7 8">
    <name type="scientific">Ventrimonas faecis</name>
    <dbReference type="NCBI Taxonomy" id="3133170"/>
    <lineage>
        <taxon>Bacteria</taxon>
        <taxon>Bacillati</taxon>
        <taxon>Bacillota</taxon>
        <taxon>Clostridia</taxon>
        <taxon>Lachnospirales</taxon>
        <taxon>Lachnospiraceae</taxon>
        <taxon>Ventrimonas</taxon>
    </lineage>
</organism>
<evidence type="ECO:0000256" key="3">
    <source>
        <dbReference type="ARBA" id="ARBA00023002"/>
    </source>
</evidence>
<dbReference type="PANTHER" id="PTHR35330:SF1">
    <property type="entry name" value="SIROHEME BIOSYNTHESIS PROTEIN MET8"/>
    <property type="match status" value="1"/>
</dbReference>
<evidence type="ECO:0000313" key="7">
    <source>
        <dbReference type="EMBL" id="MEQ2564250.1"/>
    </source>
</evidence>
<accession>A0ABV1HPK9</accession>
<dbReference type="InterPro" id="IPR028161">
    <property type="entry name" value="Met8-like"/>
</dbReference>
<comment type="caution">
    <text evidence="7">The sequence shown here is derived from an EMBL/GenBank/DDBJ whole genome shotgun (WGS) entry which is preliminary data.</text>
</comment>
<keyword evidence="8" id="KW-1185">Reference proteome</keyword>
<dbReference type="EC" id="1.3.1.76" evidence="2"/>
<proteinExistence type="predicted"/>
<dbReference type="Proteomes" id="UP001437460">
    <property type="component" value="Unassembled WGS sequence"/>
</dbReference>
<dbReference type="PANTHER" id="PTHR35330">
    <property type="entry name" value="SIROHEME BIOSYNTHESIS PROTEIN MET8"/>
    <property type="match status" value="1"/>
</dbReference>
<evidence type="ECO:0000256" key="1">
    <source>
        <dbReference type="ARBA" id="ARBA00005010"/>
    </source>
</evidence>
<evidence type="ECO:0000313" key="8">
    <source>
        <dbReference type="Proteomes" id="UP001437460"/>
    </source>
</evidence>
<evidence type="ECO:0000256" key="2">
    <source>
        <dbReference type="ARBA" id="ARBA00012400"/>
    </source>
</evidence>
<dbReference type="InterPro" id="IPR036291">
    <property type="entry name" value="NAD(P)-bd_dom_sf"/>
</dbReference>
<dbReference type="InterPro" id="IPR006367">
    <property type="entry name" value="Sirohaem_synthase_N"/>
</dbReference>
<evidence type="ECO:0000256" key="4">
    <source>
        <dbReference type="ARBA" id="ARBA00023027"/>
    </source>
</evidence>
<comment type="catalytic activity">
    <reaction evidence="6">
        <text>precorrin-2 + NAD(+) = sirohydrochlorin + NADH + 2 H(+)</text>
        <dbReference type="Rhea" id="RHEA:15613"/>
        <dbReference type="ChEBI" id="CHEBI:15378"/>
        <dbReference type="ChEBI" id="CHEBI:57540"/>
        <dbReference type="ChEBI" id="CHEBI:57945"/>
        <dbReference type="ChEBI" id="CHEBI:58351"/>
        <dbReference type="ChEBI" id="CHEBI:58827"/>
        <dbReference type="EC" id="1.3.1.76"/>
    </reaction>
</comment>
<dbReference type="EMBL" id="JBBMFJ010000036">
    <property type="protein sequence ID" value="MEQ2564250.1"/>
    <property type="molecule type" value="Genomic_DNA"/>
</dbReference>
<keyword evidence="3" id="KW-0560">Oxidoreductase</keyword>
<dbReference type="SUPFAM" id="SSF51735">
    <property type="entry name" value="NAD(P)-binding Rossmann-fold domains"/>
    <property type="match status" value="1"/>
</dbReference>
<name>A0ABV1HPK9_9FIRM</name>
<reference evidence="7 8" key="1">
    <citation type="submission" date="2024-03" db="EMBL/GenBank/DDBJ databases">
        <title>Human intestinal bacterial collection.</title>
        <authorList>
            <person name="Pauvert C."/>
            <person name="Hitch T.C.A."/>
            <person name="Clavel T."/>
        </authorList>
    </citation>
    <scope>NUCLEOTIDE SEQUENCE [LARGE SCALE GENOMIC DNA]</scope>
    <source>
        <strain evidence="7 8">CLA-AP-H27</strain>
    </source>
</reference>